<dbReference type="PANTHER" id="PTHR35602">
    <property type="entry name" value="ESTERASE YQIA-RELATED"/>
    <property type="match status" value="1"/>
</dbReference>
<dbReference type="Proteomes" id="UP000639775">
    <property type="component" value="Unassembled WGS sequence"/>
</dbReference>
<sequence>MSGWKSMVIDAAKISHHDIADRIRPFIEGTNVDRIYYCHGFASHFDANKDKVRALSPAAIVDGNTVDYTRPPHKVFESFQKAMSARRNYLVVGTSMGGFFAAWLGTELGLPYVAINPAVTPSHSLQKYIGEGGTHYRTRFTLREDTVEAYNALSFRMDGQGLVALDMGDNVIDPQGTLQIVGDTLPIVTFPGGSHRFDHMHKLAAVIRSMFFRPPSGMHGSSA</sequence>
<name>A0A967BD04_9RHOB</name>
<keyword evidence="2" id="KW-1185">Reference proteome</keyword>
<evidence type="ECO:0000313" key="2">
    <source>
        <dbReference type="Proteomes" id="UP000639775"/>
    </source>
</evidence>
<reference evidence="1" key="1">
    <citation type="submission" date="2020-03" db="EMBL/GenBank/DDBJ databases">
        <title>Roseovarius gahaiensis sp. nov., isolated from Gahai Saline Lake, China.</title>
        <authorList>
            <person name="Sun X."/>
        </authorList>
    </citation>
    <scope>NUCLEOTIDE SEQUENCE</scope>
    <source>
        <strain evidence="1">GH877</strain>
    </source>
</reference>
<protein>
    <recommendedName>
        <fullName evidence="3">Esterase</fullName>
    </recommendedName>
</protein>
<comment type="caution">
    <text evidence="1">The sequence shown here is derived from an EMBL/GenBank/DDBJ whole genome shotgun (WGS) entry which is preliminary data.</text>
</comment>
<dbReference type="InterPro" id="IPR029058">
    <property type="entry name" value="AB_hydrolase_fold"/>
</dbReference>
<proteinExistence type="predicted"/>
<dbReference type="Pfam" id="PF05728">
    <property type="entry name" value="UPF0227"/>
    <property type="match status" value="1"/>
</dbReference>
<dbReference type="RefSeq" id="WP_167199662.1">
    <property type="nucleotide sequence ID" value="NZ_JAAORB010000046.1"/>
</dbReference>
<evidence type="ECO:0000313" key="1">
    <source>
        <dbReference type="EMBL" id="NHQ75757.1"/>
    </source>
</evidence>
<dbReference type="Gene3D" id="3.40.50.1820">
    <property type="entry name" value="alpha/beta hydrolase"/>
    <property type="match status" value="1"/>
</dbReference>
<dbReference type="SUPFAM" id="SSF53474">
    <property type="entry name" value="alpha/beta-Hydrolases"/>
    <property type="match status" value="1"/>
</dbReference>
<evidence type="ECO:0008006" key="3">
    <source>
        <dbReference type="Google" id="ProtNLM"/>
    </source>
</evidence>
<dbReference type="InterPro" id="IPR008886">
    <property type="entry name" value="UPF0227/Esterase_YqiA"/>
</dbReference>
<organism evidence="1 2">
    <name type="scientific">Roseovarius gahaiensis</name>
    <dbReference type="NCBI Taxonomy" id="2716691"/>
    <lineage>
        <taxon>Bacteria</taxon>
        <taxon>Pseudomonadati</taxon>
        <taxon>Pseudomonadota</taxon>
        <taxon>Alphaproteobacteria</taxon>
        <taxon>Rhodobacterales</taxon>
        <taxon>Roseobacteraceae</taxon>
        <taxon>Roseovarius</taxon>
    </lineage>
</organism>
<dbReference type="AlphaFoldDB" id="A0A967BD04"/>
<dbReference type="PANTHER" id="PTHR35602:SF2">
    <property type="entry name" value="UPF0227 PROTEIN YCFP"/>
    <property type="match status" value="1"/>
</dbReference>
<dbReference type="EMBL" id="JAAORB010000046">
    <property type="protein sequence ID" value="NHQ75757.1"/>
    <property type="molecule type" value="Genomic_DNA"/>
</dbReference>
<gene>
    <name evidence="1" type="ORF">HAT86_14990</name>
</gene>
<accession>A0A967BD04</accession>